<dbReference type="GO" id="GO:0006508">
    <property type="term" value="P:proteolysis"/>
    <property type="evidence" value="ECO:0007669"/>
    <property type="project" value="UniProtKB-KW"/>
</dbReference>
<evidence type="ECO:0000259" key="19">
    <source>
        <dbReference type="PROSITE" id="PS51691"/>
    </source>
</evidence>
<dbReference type="Pfam" id="PF03212">
    <property type="entry name" value="Pertactin"/>
    <property type="match status" value="1"/>
</dbReference>
<dbReference type="GO" id="GO:0005576">
    <property type="term" value="C:extracellular region"/>
    <property type="evidence" value="ECO:0007669"/>
    <property type="project" value="UniProtKB-SubCell"/>
</dbReference>
<comment type="subcellular location">
    <subcellularLocation>
        <location evidence="3">Cell outer membrane</location>
        <topology evidence="3">Multi-pass membrane protein</topology>
    </subcellularLocation>
    <subcellularLocation>
        <location evidence="1">Cell surface</location>
    </subcellularLocation>
    <subcellularLocation>
        <location evidence="2">Periplasm</location>
    </subcellularLocation>
    <subcellularLocation>
        <location evidence="4">Secreted</location>
    </subcellularLocation>
</comment>
<dbReference type="Gene3D" id="2.40.128.130">
    <property type="entry name" value="Autotransporter beta-domain"/>
    <property type="match status" value="1"/>
</dbReference>
<evidence type="ECO:0000256" key="17">
    <source>
        <dbReference type="SAM" id="SignalP"/>
    </source>
</evidence>
<keyword evidence="16" id="KW-0175">Coiled coil</keyword>
<dbReference type="STRING" id="1263831.F543_19470"/>
<comment type="caution">
    <text evidence="20">The sequence shown here is derived from an EMBL/GenBank/DDBJ whole genome shotgun (WGS) entry which is preliminary data.</text>
</comment>
<keyword evidence="10" id="KW-0574">Periplasm</keyword>
<feature type="coiled-coil region" evidence="16">
    <location>
        <begin position="1134"/>
        <end position="1175"/>
    </location>
</feature>
<dbReference type="InterPro" id="IPR036709">
    <property type="entry name" value="Autotransporte_beta_dom_sf"/>
</dbReference>
<evidence type="ECO:0000256" key="9">
    <source>
        <dbReference type="ARBA" id="ARBA00022729"/>
    </source>
</evidence>
<evidence type="ECO:0000256" key="10">
    <source>
        <dbReference type="ARBA" id="ARBA00022764"/>
    </source>
</evidence>
<evidence type="ECO:0000256" key="14">
    <source>
        <dbReference type="ARBA" id="ARBA00023145"/>
    </source>
</evidence>
<dbReference type="SMART" id="SM00869">
    <property type="entry name" value="Autotransporter"/>
    <property type="match status" value="1"/>
</dbReference>
<accession>A0A3R8SP40</accession>
<dbReference type="Proteomes" id="UP000276010">
    <property type="component" value="Unassembled WGS sequence"/>
</dbReference>
<dbReference type="InterPro" id="IPR050909">
    <property type="entry name" value="Bact_Autotransporter_VF"/>
</dbReference>
<dbReference type="PANTHER" id="PTHR12338">
    <property type="entry name" value="AUTOTRANSPORTER"/>
    <property type="match status" value="1"/>
</dbReference>
<dbReference type="Pfam" id="PF24078">
    <property type="entry name" value="Beta-sol_PIC_HAP1_IgA0_2nd"/>
    <property type="match status" value="1"/>
</dbReference>
<evidence type="ECO:0000256" key="7">
    <source>
        <dbReference type="ARBA" id="ARBA00022670"/>
    </source>
</evidence>
<dbReference type="Gene3D" id="2.40.10.120">
    <property type="match status" value="1"/>
</dbReference>
<evidence type="ECO:0000256" key="4">
    <source>
        <dbReference type="ARBA" id="ARBA00004613"/>
    </source>
</evidence>
<dbReference type="EMBL" id="RRUC01000050">
    <property type="protein sequence ID" value="RRN00369.1"/>
    <property type="molecule type" value="Genomic_DNA"/>
</dbReference>
<dbReference type="PROSITE" id="PS51691">
    <property type="entry name" value="PEPTIDASE_S6"/>
    <property type="match status" value="1"/>
</dbReference>
<evidence type="ECO:0000256" key="16">
    <source>
        <dbReference type="SAM" id="Coils"/>
    </source>
</evidence>
<keyword evidence="6" id="KW-0964">Secreted</keyword>
<dbReference type="InterPro" id="IPR030396">
    <property type="entry name" value="Peptidase_S6_dom"/>
</dbReference>
<keyword evidence="13" id="KW-0472">Membrane</keyword>
<evidence type="ECO:0000256" key="8">
    <source>
        <dbReference type="ARBA" id="ARBA00022692"/>
    </source>
</evidence>
<protein>
    <submittedName>
        <fullName evidence="20">Peptidase S6</fullName>
    </submittedName>
</protein>
<dbReference type="Gene3D" id="1.10.287.1490">
    <property type="match status" value="1"/>
</dbReference>
<keyword evidence="9 17" id="KW-0732">Signal</keyword>
<dbReference type="Pfam" id="PF03797">
    <property type="entry name" value="Autotransporter"/>
    <property type="match status" value="1"/>
</dbReference>
<dbReference type="Gene3D" id="2.160.20.20">
    <property type="match status" value="2"/>
</dbReference>
<dbReference type="PANTHER" id="PTHR12338:SF10">
    <property type="entry name" value="ADHESION AND PENETRATION PROTEIN AUTOTRANSPORTER"/>
    <property type="match status" value="1"/>
</dbReference>
<evidence type="ECO:0000313" key="21">
    <source>
        <dbReference type="Proteomes" id="UP000276010"/>
    </source>
</evidence>
<keyword evidence="5" id="KW-1134">Transmembrane beta strand</keyword>
<keyword evidence="12" id="KW-0720">Serine protease</keyword>
<evidence type="ECO:0000256" key="13">
    <source>
        <dbReference type="ARBA" id="ARBA00023136"/>
    </source>
</evidence>
<dbReference type="GO" id="GO:0004252">
    <property type="term" value="F:serine-type endopeptidase activity"/>
    <property type="evidence" value="ECO:0007669"/>
    <property type="project" value="InterPro"/>
</dbReference>
<keyword evidence="11" id="KW-0378">Hydrolase</keyword>
<feature type="domain" description="Autotransporter" evidence="18">
    <location>
        <begin position="1249"/>
        <end position="1503"/>
    </location>
</feature>
<dbReference type="GO" id="GO:0009279">
    <property type="term" value="C:cell outer membrane"/>
    <property type="evidence" value="ECO:0007669"/>
    <property type="project" value="UniProtKB-SubCell"/>
</dbReference>
<dbReference type="GO" id="GO:0009986">
    <property type="term" value="C:cell surface"/>
    <property type="evidence" value="ECO:0007669"/>
    <property type="project" value="UniProtKB-SubCell"/>
</dbReference>
<dbReference type="PROSITE" id="PS51208">
    <property type="entry name" value="AUTOTRANSPORTER"/>
    <property type="match status" value="1"/>
</dbReference>
<feature type="chain" id="PRO_5018528172" evidence="17">
    <location>
        <begin position="26"/>
        <end position="1503"/>
    </location>
</feature>
<evidence type="ECO:0000256" key="12">
    <source>
        <dbReference type="ARBA" id="ARBA00022825"/>
    </source>
</evidence>
<dbReference type="SUPFAM" id="SSF103515">
    <property type="entry name" value="Autotransporter"/>
    <property type="match status" value="1"/>
</dbReference>
<organism evidence="20 21">
    <name type="scientific">Bibersteinia trehalosi</name>
    <name type="common">Pasteurella trehalosi</name>
    <dbReference type="NCBI Taxonomy" id="47735"/>
    <lineage>
        <taxon>Bacteria</taxon>
        <taxon>Pseudomonadati</taxon>
        <taxon>Pseudomonadota</taxon>
        <taxon>Gammaproteobacteria</taxon>
        <taxon>Pasteurellales</taxon>
        <taxon>Pasteurellaceae</taxon>
        <taxon>Bibersteinia</taxon>
    </lineage>
</organism>
<evidence type="ECO:0000259" key="18">
    <source>
        <dbReference type="PROSITE" id="PS51208"/>
    </source>
</evidence>
<evidence type="ECO:0000256" key="11">
    <source>
        <dbReference type="ARBA" id="ARBA00022801"/>
    </source>
</evidence>
<dbReference type="SUPFAM" id="SSF51126">
    <property type="entry name" value="Pectin lyase-like"/>
    <property type="match status" value="1"/>
</dbReference>
<dbReference type="InterPro" id="IPR011050">
    <property type="entry name" value="Pectin_lyase_fold/virulence"/>
</dbReference>
<evidence type="ECO:0000256" key="5">
    <source>
        <dbReference type="ARBA" id="ARBA00022452"/>
    </source>
</evidence>
<dbReference type="CDD" id="cd01343">
    <property type="entry name" value="PL1_Passenger_AT"/>
    <property type="match status" value="1"/>
</dbReference>
<feature type="domain" description="Peptidase S6" evidence="19">
    <location>
        <begin position="26"/>
        <end position="288"/>
    </location>
</feature>
<evidence type="ECO:0000256" key="6">
    <source>
        <dbReference type="ARBA" id="ARBA00022525"/>
    </source>
</evidence>
<dbReference type="RefSeq" id="WP_025288940.1">
    <property type="nucleotide sequence ID" value="NZ_RRUC01000050.1"/>
</dbReference>
<dbReference type="Gene3D" id="3.30.160.280">
    <property type="match status" value="2"/>
</dbReference>
<dbReference type="GO" id="GO:0042597">
    <property type="term" value="C:periplasmic space"/>
    <property type="evidence" value="ECO:0007669"/>
    <property type="project" value="UniProtKB-SubCell"/>
</dbReference>
<sequence>MNTKIFPLSYLASLVAAALCSPLSASVFRDDIDLQYYRDFAENKGKFTVGASNIEIKDKSGNTLDALFPNVPMPDFSAANRNLGIATLVAPQYLVSVAHNTQYNTVEFGAPGTNADAHHYTYKVVDRNDYGIVEGGQHQDYQVPRLNKLVTEVAPATVTDLGNNASAYQDSSRFTHFARLGSGRQIVKNTEHQDNQISTSYQYLTGGVHLPIAVHNSDYWLDFRGNALNNSPYGALTAFGTRGDSGSGVYGYDQKTKRWLLLATYTFGTPANNYYNRAGIIRQDYHDKQFAEDIAGTLTNAQQNAVFEWSAQGKDSRIGNKGKNLTVSLADRSIKDNSASPLGYGGTPQLQLPQDNTGKTLNIEGQDSTIVLKTDIDQGAGALNFNANATVRPENDQSWVGAGIVVAKGKQVNWQVKNPQGDRLSKLGEGTLHINGKGENLGDISVGQGTVILNQQAGENGKKSAFNQVGIVSGRSTVVLNSADQVDPNKIYFGFRGGRLDLNGNNITFNRIQNSDDGARIVNNHLQKAATLTINGPKAPEATDLKWGTWKENGADIYEYINPRANNRTDYFTLKGNPNQYMPTNGASNAHWTFLSSDKDTAVKQVLAQKGLEHRYNSFNGFIGETDNTQHNGRLNVVYDPKASTPPATASEVTWGKGLVAGADIYLFTNPKTKIREYFALKGDPKQPVPRGGLSSEHWEFLAADRNQAINKVLARKNAPIEQEKLNSIYTFSGGLNLNGDLTVKGGKVLLSGRPTPHAYDVINKQDVVYADDWQNRQFKADNMQLNQYAQLYVGRNVSNLQANLAANDHAQLHLGFINGQTPSCHYSEYTGKTSCDTQAVVSDEIFATLPTTQINGDISLAEQSQLHIGKANLIGSIQAATTTSIRLANQASWTNTGDSRTGNLVAENGSTINLNEKFVTGEIPTRFNKLIIDGNFQGNAKINYLTDIAAGKGDHLQVNGLAEGTFTLALRNSGKEAEVVSPLSLLTLTHQAQADKAKVSLENGYVDLGAYRYVLANRNNDYRLYNPLKDAKDRNQSIATAKAELDHAIAEADKQKQEISRLNAEAEKVRQAEKNAKQAAANAQSQLSQANSELTRLQQYADYYRRYYPTYYRQIQGQITVAKQKVTQASAALTTAENNAKAAAAQIANVEQAVETAQNIAKQVEAKLATLRITAGNSEAILNAEALKLCQENGANCEHLQAHADTDSSNIQQSDWVSQYANTALSELSAQANSALQIGQGLDRQLFTKHDKFHVWSSIEHQKTEHKSDLYRPYEQQTNLTQLGVELPLANGINAGVVLSRNHANAEFDEGVNGKSNLLMASLYGKWHSENGTFVSLDGSYGKAKNRIDLFGENRFNRHIMAIGANLGHNFDLAGVQVQPAVGTRYYRFSAQDYKLGEVEVRSPKAHFMAYQAGVKVSKAFDLSGWKVEPSLATHYVDASSKRLSVAVNDNTFSQRFGRYLKTEVGVGVTKGQWQFSTHLGLLKGNEIGKQHFAGFKLGYSW</sequence>
<dbReference type="PRINTS" id="PR00921">
    <property type="entry name" value="IGASERPTASE"/>
</dbReference>
<feature type="coiled-coil region" evidence="16">
    <location>
        <begin position="1039"/>
        <end position="1101"/>
    </location>
</feature>
<dbReference type="InterPro" id="IPR057393">
    <property type="entry name" value="PIC_HAP1_IgA0_b-sol2"/>
</dbReference>
<dbReference type="InterPro" id="IPR012332">
    <property type="entry name" value="Autotransporter_pectin_lyase_C"/>
</dbReference>
<keyword evidence="14" id="KW-0865">Zymogen</keyword>
<reference evidence="20 21" key="1">
    <citation type="submission" date="2018-11" db="EMBL/GenBank/DDBJ databases">
        <title>Whole genome sequence of Bibersteinia trehalosi strain OADDL-BT1 an multidrug resistant pathogen isolate.</title>
        <authorList>
            <person name="Couger M."/>
            <person name="Ramachandran A."/>
        </authorList>
    </citation>
    <scope>NUCLEOTIDE SEQUENCE [LARGE SCALE GENOMIC DNA]</scope>
    <source>
        <strain evidence="20 21">OADDL-BT1</strain>
    </source>
</reference>
<feature type="signal peptide" evidence="17">
    <location>
        <begin position="1"/>
        <end position="25"/>
    </location>
</feature>
<keyword evidence="15" id="KW-0998">Cell outer membrane</keyword>
<evidence type="ECO:0000256" key="3">
    <source>
        <dbReference type="ARBA" id="ARBA00004571"/>
    </source>
</evidence>
<proteinExistence type="predicted"/>
<gene>
    <name evidence="20" type="ORF">EIM44_10880</name>
</gene>
<evidence type="ECO:0000313" key="20">
    <source>
        <dbReference type="EMBL" id="RRN00369.1"/>
    </source>
</evidence>
<dbReference type="InterPro" id="IPR004899">
    <property type="entry name" value="Pertactin_central"/>
</dbReference>
<keyword evidence="7" id="KW-0645">Protease</keyword>
<name>A0A3R8SP40_BIBTR</name>
<keyword evidence="8" id="KW-0812">Transmembrane</keyword>
<evidence type="ECO:0000256" key="2">
    <source>
        <dbReference type="ARBA" id="ARBA00004418"/>
    </source>
</evidence>
<evidence type="ECO:0000256" key="15">
    <source>
        <dbReference type="ARBA" id="ARBA00023237"/>
    </source>
</evidence>
<evidence type="ECO:0000256" key="1">
    <source>
        <dbReference type="ARBA" id="ARBA00004241"/>
    </source>
</evidence>
<dbReference type="InterPro" id="IPR005546">
    <property type="entry name" value="Autotransporte_beta"/>
</dbReference>
<dbReference type="Pfam" id="PF02395">
    <property type="entry name" value="Peptidase_S6"/>
    <property type="match status" value="1"/>
</dbReference>
<dbReference type="InterPro" id="IPR000710">
    <property type="entry name" value="Peptidase_S6"/>
</dbReference>